<accession>A0A1X7U128</accession>
<reference evidence="2" key="1">
    <citation type="submission" date="2017-05" db="UniProtKB">
        <authorList>
            <consortium name="EnsemblMetazoa"/>
        </authorList>
    </citation>
    <scope>IDENTIFICATION</scope>
</reference>
<dbReference type="OrthoDB" id="5945970at2759"/>
<evidence type="ECO:0000256" key="1">
    <source>
        <dbReference type="SAM" id="Phobius"/>
    </source>
</evidence>
<dbReference type="EnsemblMetazoa" id="Aqu2.1.21443_001">
    <property type="protein sequence ID" value="Aqu2.1.21443_001"/>
    <property type="gene ID" value="Aqu2.1.21443"/>
</dbReference>
<sequence>MCKEKKQTALLLLFLILIVLLCASMGLLWYSLLLYIRRTTPTVPRDRAPKESIVYEGSYSIALHLEQEKFSGELYYGTGSDKDGIDFEIVINSSYYTLRVTRIATGMDAINVLHPQSSNMTLTSIKNVTFMIMMSSTSQMSDYIVPPNATGLMETMMRSDDPRMTDSLFATLHNRNVDILRKDSLQLLAASREVSAVIEVVKKLARTNLIESNFPPAVRQFYLFGLQLGKMRNDILGHITRWGGCAAAGEDTNNDCYGVCADHDRCCEDKGFYTWACFRVGYNSFSSNCWDNLFCL</sequence>
<dbReference type="InParanoid" id="A0A1X7U128"/>
<proteinExistence type="predicted"/>
<keyword evidence="1" id="KW-0472">Membrane</keyword>
<keyword evidence="1" id="KW-0812">Transmembrane</keyword>
<dbReference type="AlphaFoldDB" id="A0A1X7U128"/>
<name>A0A1X7U128_AMPQE</name>
<evidence type="ECO:0000313" key="2">
    <source>
        <dbReference type="EnsemblMetazoa" id="Aqu2.1.21443_001"/>
    </source>
</evidence>
<protein>
    <submittedName>
        <fullName evidence="2">Uncharacterized protein</fullName>
    </submittedName>
</protein>
<feature type="transmembrane region" description="Helical" evidence="1">
    <location>
        <begin position="12"/>
        <end position="36"/>
    </location>
</feature>
<organism evidence="2">
    <name type="scientific">Amphimedon queenslandica</name>
    <name type="common">Sponge</name>
    <dbReference type="NCBI Taxonomy" id="400682"/>
    <lineage>
        <taxon>Eukaryota</taxon>
        <taxon>Metazoa</taxon>
        <taxon>Porifera</taxon>
        <taxon>Demospongiae</taxon>
        <taxon>Heteroscleromorpha</taxon>
        <taxon>Haplosclerida</taxon>
        <taxon>Niphatidae</taxon>
        <taxon>Amphimedon</taxon>
    </lineage>
</organism>
<keyword evidence="1" id="KW-1133">Transmembrane helix</keyword>